<proteinExistence type="predicted"/>
<name>A0A1Y1WP99_9FUNG</name>
<dbReference type="EMBL" id="MCFG01000365">
    <property type="protein sequence ID" value="ORX75312.1"/>
    <property type="molecule type" value="Genomic_DNA"/>
</dbReference>
<sequence length="436" mass="50697">MEKITFEDSGKILRLADSLETTETAVWLSVSATVPTSVITAEKALKNLKKHYKTLLIDYPGFRLKIITEKDNLQYYCYATDEEIQFNNIIKIVDDPILEDKLPDKYDIAKGPLWRIHISEVTHGNVKKTKIKAIASHCILDGRGIFDLFDIASTYALDKELNSRLQSFKHQPVLYEFGKKDWYTTEITEKIWPKDTNPYSNFKINKNLQLIPPLTNDNENFRNVQLDVPYPPISKFCRKHGITPQAMLMAIQNEAIRAYNNGKYDDVSIPIYIPIDNRASPYATDLLKKSLFLSHVGFILPFIEKELDKLKNMKNCYQLLKKSLAETQSCDDSYFSANTRNFETGESTYPENYPNPANLVFASHLGLVGVGFEDIQYRMNSYIYENMYWPTYYGYHNKDIFSFMFNFPCQCPERFLQVVKETSMNYYNYMVNDVKE</sequence>
<gene>
    <name evidence="1" type="ORF">BCR32DRAFT_329861</name>
</gene>
<comment type="caution">
    <text evidence="1">The sequence shown here is derived from an EMBL/GenBank/DDBJ whole genome shotgun (WGS) entry which is preliminary data.</text>
</comment>
<organism evidence="1 2">
    <name type="scientific">Anaeromyces robustus</name>
    <dbReference type="NCBI Taxonomy" id="1754192"/>
    <lineage>
        <taxon>Eukaryota</taxon>
        <taxon>Fungi</taxon>
        <taxon>Fungi incertae sedis</taxon>
        <taxon>Chytridiomycota</taxon>
        <taxon>Chytridiomycota incertae sedis</taxon>
        <taxon>Neocallimastigomycetes</taxon>
        <taxon>Neocallimastigales</taxon>
        <taxon>Neocallimastigaceae</taxon>
        <taxon>Anaeromyces</taxon>
    </lineage>
</organism>
<dbReference type="Proteomes" id="UP000193944">
    <property type="component" value="Unassembled WGS sequence"/>
</dbReference>
<reference evidence="1 2" key="2">
    <citation type="submission" date="2016-08" db="EMBL/GenBank/DDBJ databases">
        <title>Pervasive Adenine N6-methylation of Active Genes in Fungi.</title>
        <authorList>
            <consortium name="DOE Joint Genome Institute"/>
            <person name="Mondo S.J."/>
            <person name="Dannebaum R.O."/>
            <person name="Kuo R.C."/>
            <person name="Labutti K."/>
            <person name="Haridas S."/>
            <person name="Kuo A."/>
            <person name="Salamov A."/>
            <person name="Ahrendt S.R."/>
            <person name="Lipzen A."/>
            <person name="Sullivan W."/>
            <person name="Andreopoulos W.B."/>
            <person name="Clum A."/>
            <person name="Lindquist E."/>
            <person name="Daum C."/>
            <person name="Ramamoorthy G.K."/>
            <person name="Gryganskyi A."/>
            <person name="Culley D."/>
            <person name="Magnuson J.K."/>
            <person name="James T.Y."/>
            <person name="O'Malley M.A."/>
            <person name="Stajich J.E."/>
            <person name="Spatafora J.W."/>
            <person name="Visel A."/>
            <person name="Grigoriev I.V."/>
        </authorList>
    </citation>
    <scope>NUCLEOTIDE SEQUENCE [LARGE SCALE GENOMIC DNA]</scope>
    <source>
        <strain evidence="1 2">S4</strain>
    </source>
</reference>
<dbReference type="OrthoDB" id="10360652at2759"/>
<evidence type="ECO:0000313" key="1">
    <source>
        <dbReference type="EMBL" id="ORX75312.1"/>
    </source>
</evidence>
<accession>A0A1Y1WP99</accession>
<evidence type="ECO:0000313" key="2">
    <source>
        <dbReference type="Proteomes" id="UP000193944"/>
    </source>
</evidence>
<evidence type="ECO:0008006" key="3">
    <source>
        <dbReference type="Google" id="ProtNLM"/>
    </source>
</evidence>
<keyword evidence="2" id="KW-1185">Reference proteome</keyword>
<protein>
    <recommendedName>
        <fullName evidence="3">CoA-dependent acyltransferase</fullName>
    </recommendedName>
</protein>
<dbReference type="AlphaFoldDB" id="A0A1Y1WP99"/>
<reference evidence="1 2" key="1">
    <citation type="submission" date="2016-08" db="EMBL/GenBank/DDBJ databases">
        <title>A Parts List for Fungal Cellulosomes Revealed by Comparative Genomics.</title>
        <authorList>
            <consortium name="DOE Joint Genome Institute"/>
            <person name="Haitjema C.H."/>
            <person name="Gilmore S.P."/>
            <person name="Henske J.K."/>
            <person name="Solomon K.V."/>
            <person name="De Groot R."/>
            <person name="Kuo A."/>
            <person name="Mondo S.J."/>
            <person name="Salamov A.A."/>
            <person name="Labutti K."/>
            <person name="Zhao Z."/>
            <person name="Chiniquy J."/>
            <person name="Barry K."/>
            <person name="Brewer H.M."/>
            <person name="Purvine S.O."/>
            <person name="Wright A.T."/>
            <person name="Boxma B."/>
            <person name="Van Alen T."/>
            <person name="Hackstein J.H."/>
            <person name="Baker S.E."/>
            <person name="Grigoriev I.V."/>
            <person name="O'Malley M.A."/>
        </authorList>
    </citation>
    <scope>NUCLEOTIDE SEQUENCE [LARGE SCALE GENOMIC DNA]</scope>
    <source>
        <strain evidence="1 2">S4</strain>
    </source>
</reference>